<name>A0A0A9DK53_ARUDO</name>
<sequence length="64" mass="7407">MITSSNSELFAKESTPKYAHNYQYDLSGYLTSHITYPSIQLEQEIMRHMWLPATCSHVVTFLVP</sequence>
<protein>
    <submittedName>
        <fullName evidence="1">Uncharacterized protein</fullName>
    </submittedName>
</protein>
<dbReference type="AlphaFoldDB" id="A0A0A9DK53"/>
<reference evidence="1" key="2">
    <citation type="journal article" date="2015" name="Data Brief">
        <title>Shoot transcriptome of the giant reed, Arundo donax.</title>
        <authorList>
            <person name="Barrero R.A."/>
            <person name="Guerrero F.D."/>
            <person name="Moolhuijzen P."/>
            <person name="Goolsby J.A."/>
            <person name="Tidwell J."/>
            <person name="Bellgard S.E."/>
            <person name="Bellgard M.I."/>
        </authorList>
    </citation>
    <scope>NUCLEOTIDE SEQUENCE</scope>
    <source>
        <tissue evidence="1">Shoot tissue taken approximately 20 cm above the soil surface</tissue>
    </source>
</reference>
<dbReference type="EMBL" id="GBRH01208916">
    <property type="protein sequence ID" value="JAD88979.1"/>
    <property type="molecule type" value="Transcribed_RNA"/>
</dbReference>
<organism evidence="1">
    <name type="scientific">Arundo donax</name>
    <name type="common">Giant reed</name>
    <name type="synonym">Donax arundinaceus</name>
    <dbReference type="NCBI Taxonomy" id="35708"/>
    <lineage>
        <taxon>Eukaryota</taxon>
        <taxon>Viridiplantae</taxon>
        <taxon>Streptophyta</taxon>
        <taxon>Embryophyta</taxon>
        <taxon>Tracheophyta</taxon>
        <taxon>Spermatophyta</taxon>
        <taxon>Magnoliopsida</taxon>
        <taxon>Liliopsida</taxon>
        <taxon>Poales</taxon>
        <taxon>Poaceae</taxon>
        <taxon>PACMAD clade</taxon>
        <taxon>Arundinoideae</taxon>
        <taxon>Arundineae</taxon>
        <taxon>Arundo</taxon>
    </lineage>
</organism>
<accession>A0A0A9DK53</accession>
<evidence type="ECO:0000313" key="1">
    <source>
        <dbReference type="EMBL" id="JAD88979.1"/>
    </source>
</evidence>
<proteinExistence type="predicted"/>
<reference evidence="1" key="1">
    <citation type="submission" date="2014-09" db="EMBL/GenBank/DDBJ databases">
        <authorList>
            <person name="Magalhaes I.L.F."/>
            <person name="Oliveira U."/>
            <person name="Santos F.R."/>
            <person name="Vidigal T.H.D.A."/>
            <person name="Brescovit A.D."/>
            <person name="Santos A.J."/>
        </authorList>
    </citation>
    <scope>NUCLEOTIDE SEQUENCE</scope>
    <source>
        <tissue evidence="1">Shoot tissue taken approximately 20 cm above the soil surface</tissue>
    </source>
</reference>